<evidence type="ECO:0000256" key="1">
    <source>
        <dbReference type="SAM" id="MobiDB-lite"/>
    </source>
</evidence>
<evidence type="ECO:0008006" key="4">
    <source>
        <dbReference type="Google" id="ProtNLM"/>
    </source>
</evidence>
<feature type="compositionally biased region" description="Polar residues" evidence="1">
    <location>
        <begin position="1"/>
        <end position="19"/>
    </location>
</feature>
<dbReference type="SUPFAM" id="SSF57850">
    <property type="entry name" value="RING/U-box"/>
    <property type="match status" value="1"/>
</dbReference>
<sequence length="449" mass="49787">MKQQPFQQNKGTVTGQTATGPLPPRSRMSLHEMLNHDPPQQTQQYALPDPLPNSLTNSAAPFNPLSRTPSVCEPSTTENAQNSISRLPEMKIYEGHAAHPPAPPLMSVHNNGITNSSWNPAPGLPQLTPITPYVPLSDILATHWDDPSRYRHFNHDYPPRPDQAISHGSLSVPSFHITPGPLAPPTSDYFFAANPSRLPAMVMAQPYHWTHATMQILPLPKRQFEVCTNCRTFAHDGYCTDDLDPALAAKLTKWKIKRCPGCRTGVRKVYGCTQIECRCGYHFCFEYLGQINICGGGCENSGPEDTSFSDDDIDGKAGYYEEDGHAFGPEPNQNFNPGWDRVHLMRPPPANFPLEAECQRCLQTVQHTHLIVPRNRKSNLASLQENGGEEGESALEALEALNSQEVVLDSLENFDSQEAWQCTRCAMNLCSNCSKLVQQSDTQSSSPRD</sequence>
<proteinExistence type="predicted"/>
<evidence type="ECO:0000313" key="3">
    <source>
        <dbReference type="Proteomes" id="UP000177625"/>
    </source>
</evidence>
<gene>
    <name evidence="2" type="ORF">RSE6_01002</name>
</gene>
<dbReference type="CDD" id="cd22584">
    <property type="entry name" value="Rcat_RBR_unk"/>
    <property type="match status" value="1"/>
</dbReference>
<protein>
    <recommendedName>
        <fullName evidence="4">RING-type domain-containing protein</fullName>
    </recommendedName>
</protein>
<dbReference type="Gene3D" id="1.20.120.1750">
    <property type="match status" value="1"/>
</dbReference>
<organism evidence="2 3">
    <name type="scientific">Rhynchosporium secalis</name>
    <name type="common">Barley scald fungus</name>
    <dbReference type="NCBI Taxonomy" id="38038"/>
    <lineage>
        <taxon>Eukaryota</taxon>
        <taxon>Fungi</taxon>
        <taxon>Dikarya</taxon>
        <taxon>Ascomycota</taxon>
        <taxon>Pezizomycotina</taxon>
        <taxon>Leotiomycetes</taxon>
        <taxon>Helotiales</taxon>
        <taxon>Ploettnerulaceae</taxon>
        <taxon>Rhynchosporium</taxon>
    </lineage>
</organism>
<dbReference type="Proteomes" id="UP000177625">
    <property type="component" value="Unassembled WGS sequence"/>
</dbReference>
<dbReference type="AlphaFoldDB" id="A0A1E1LWN3"/>
<keyword evidence="3" id="KW-1185">Reference proteome</keyword>
<feature type="region of interest" description="Disordered" evidence="1">
    <location>
        <begin position="1"/>
        <end position="43"/>
    </location>
</feature>
<name>A0A1E1LWN3_RHYSE</name>
<reference evidence="3" key="1">
    <citation type="submission" date="2016-03" db="EMBL/GenBank/DDBJ databases">
        <authorList>
            <person name="Guldener U."/>
        </authorList>
    </citation>
    <scope>NUCLEOTIDE SEQUENCE [LARGE SCALE GENOMIC DNA]</scope>
</reference>
<dbReference type="EMBL" id="FJVC01000032">
    <property type="protein sequence ID" value="CZT41282.1"/>
    <property type="molecule type" value="Genomic_DNA"/>
</dbReference>
<evidence type="ECO:0000313" key="2">
    <source>
        <dbReference type="EMBL" id="CZT41282.1"/>
    </source>
</evidence>
<accession>A0A1E1LWN3</accession>